<dbReference type="Proteomes" id="UP001604282">
    <property type="component" value="Unassembled WGS sequence"/>
</dbReference>
<keyword evidence="2" id="KW-1185">Reference proteome</keyword>
<sequence length="194" mass="20531">MDEDPEDPAKDRGIPEPAEFFRAFGLLGFLGGLGRPGAPAVFDVLDVFGVDADWPESRQFTGHGHDRTTGDAHVSLWFGSPLFDAEVPHVTVFSGSSGNPENDEALERAFGTCPHPDGEAPVAPPPSRPVTLTADGRALTFELWRAGDGERWVARGRVGDTVVVLSGVGTEPGELRLTRVTGPAGFTTPFAPLG</sequence>
<evidence type="ECO:0000313" key="2">
    <source>
        <dbReference type="Proteomes" id="UP001604282"/>
    </source>
</evidence>
<accession>A0ABW7BXV9</accession>
<dbReference type="RefSeq" id="WP_392883209.1">
    <property type="nucleotide sequence ID" value="NZ_JBICZW010000011.1"/>
</dbReference>
<dbReference type="EMBL" id="JBICZW010000011">
    <property type="protein sequence ID" value="MFG3191225.1"/>
    <property type="molecule type" value="Genomic_DNA"/>
</dbReference>
<proteinExistence type="predicted"/>
<comment type="caution">
    <text evidence="1">The sequence shown here is derived from an EMBL/GenBank/DDBJ whole genome shotgun (WGS) entry which is preliminary data.</text>
</comment>
<name>A0ABW7BXV9_9ACTN</name>
<organism evidence="1 2">
    <name type="scientific">Streptomyces omiyaensis</name>
    <dbReference type="NCBI Taxonomy" id="68247"/>
    <lineage>
        <taxon>Bacteria</taxon>
        <taxon>Bacillati</taxon>
        <taxon>Actinomycetota</taxon>
        <taxon>Actinomycetes</taxon>
        <taxon>Kitasatosporales</taxon>
        <taxon>Streptomycetaceae</taxon>
        <taxon>Streptomyces</taxon>
    </lineage>
</organism>
<reference evidence="1 2" key="1">
    <citation type="submission" date="2024-10" db="EMBL/GenBank/DDBJ databases">
        <title>The Natural Products Discovery Center: Release of the First 8490 Sequenced Strains for Exploring Actinobacteria Biosynthetic Diversity.</title>
        <authorList>
            <person name="Kalkreuter E."/>
            <person name="Kautsar S.A."/>
            <person name="Yang D."/>
            <person name="Bader C.D."/>
            <person name="Teijaro C.N."/>
            <person name="Fluegel L."/>
            <person name="Davis C.M."/>
            <person name="Simpson J.R."/>
            <person name="Lauterbach L."/>
            <person name="Steele A.D."/>
            <person name="Gui C."/>
            <person name="Meng S."/>
            <person name="Li G."/>
            <person name="Viehrig K."/>
            <person name="Ye F."/>
            <person name="Su P."/>
            <person name="Kiefer A.F."/>
            <person name="Nichols A."/>
            <person name="Cepeda A.J."/>
            <person name="Yan W."/>
            <person name="Fan B."/>
            <person name="Jiang Y."/>
            <person name="Adhikari A."/>
            <person name="Zheng C.-J."/>
            <person name="Schuster L."/>
            <person name="Cowan T.M."/>
            <person name="Smanski M.J."/>
            <person name="Chevrette M.G."/>
            <person name="De Carvalho L.P.S."/>
            <person name="Shen B."/>
        </authorList>
    </citation>
    <scope>NUCLEOTIDE SEQUENCE [LARGE SCALE GENOMIC DNA]</scope>
    <source>
        <strain evidence="1 2">NPDC048229</strain>
    </source>
</reference>
<gene>
    <name evidence="1" type="ORF">ACGFYS_20060</name>
</gene>
<evidence type="ECO:0000313" key="1">
    <source>
        <dbReference type="EMBL" id="MFG3191225.1"/>
    </source>
</evidence>
<protein>
    <submittedName>
        <fullName evidence="1">Uncharacterized protein</fullName>
    </submittedName>
</protein>